<dbReference type="RefSeq" id="WP_129971417.1">
    <property type="nucleotide sequence ID" value="NZ_JACCEW010000008.1"/>
</dbReference>
<keyword evidence="2" id="KW-1185">Reference proteome</keyword>
<evidence type="ECO:0000313" key="2">
    <source>
        <dbReference type="Proteomes" id="UP000580517"/>
    </source>
</evidence>
<reference evidence="1 2" key="1">
    <citation type="submission" date="2020-07" db="EMBL/GenBank/DDBJ databases">
        <title>Taxonomic revisions and descriptions of new bacterial species based on genomic comparisons in the high-G+C-content subgroup of the family Alcaligenaceae.</title>
        <authorList>
            <person name="Szabo A."/>
            <person name="Felfoldi T."/>
        </authorList>
    </citation>
    <scope>NUCLEOTIDE SEQUENCE [LARGE SCALE GENOMIC DNA]</scope>
    <source>
        <strain evidence="1 2">DSM 25264</strain>
    </source>
</reference>
<protein>
    <submittedName>
        <fullName evidence="1">Uncharacterized protein</fullName>
    </submittedName>
</protein>
<sequence length="93" mass="10604">MRRSQHKSIASADRQQDDGHYVRIDVDTYQALLADLKQHETLCYVLHEQFDWFLNVLPPDQFRDLLATSSSEALDVRCRLASSTLPDTKAGIA</sequence>
<dbReference type="Proteomes" id="UP000580517">
    <property type="component" value="Unassembled WGS sequence"/>
</dbReference>
<comment type="caution">
    <text evidence="1">The sequence shown here is derived from an EMBL/GenBank/DDBJ whole genome shotgun (WGS) entry which is preliminary data.</text>
</comment>
<accession>A0A853FDF9</accession>
<evidence type="ECO:0000313" key="1">
    <source>
        <dbReference type="EMBL" id="NYT38904.1"/>
    </source>
</evidence>
<dbReference type="EMBL" id="JACCEW010000008">
    <property type="protein sequence ID" value="NYT38904.1"/>
    <property type="molecule type" value="Genomic_DNA"/>
</dbReference>
<dbReference type="AlphaFoldDB" id="A0A853FDF9"/>
<proteinExistence type="predicted"/>
<name>A0A853FDF9_9BURK</name>
<organism evidence="1 2">
    <name type="scientific">Allopusillimonas soli</name>
    <dbReference type="NCBI Taxonomy" id="659016"/>
    <lineage>
        <taxon>Bacteria</taxon>
        <taxon>Pseudomonadati</taxon>
        <taxon>Pseudomonadota</taxon>
        <taxon>Betaproteobacteria</taxon>
        <taxon>Burkholderiales</taxon>
        <taxon>Alcaligenaceae</taxon>
        <taxon>Allopusillimonas</taxon>
    </lineage>
</organism>
<gene>
    <name evidence="1" type="ORF">H0A68_18670</name>
</gene>